<proteinExistence type="predicted"/>
<dbReference type="Pfam" id="PF01433">
    <property type="entry name" value="Peptidase_M1"/>
    <property type="match status" value="1"/>
</dbReference>
<protein>
    <submittedName>
        <fullName evidence="2">Peptidase family M1</fullName>
    </submittedName>
</protein>
<reference evidence="2 3" key="1">
    <citation type="journal article" date="2021" name="Elife">
        <title>Chloroplast acquisition without the gene transfer in kleptoplastic sea slugs, Plakobranchus ocellatus.</title>
        <authorList>
            <person name="Maeda T."/>
            <person name="Takahashi S."/>
            <person name="Yoshida T."/>
            <person name="Shimamura S."/>
            <person name="Takaki Y."/>
            <person name="Nagai Y."/>
            <person name="Toyoda A."/>
            <person name="Suzuki Y."/>
            <person name="Arimoto A."/>
            <person name="Ishii H."/>
            <person name="Satoh N."/>
            <person name="Nishiyama T."/>
            <person name="Hasebe M."/>
            <person name="Maruyama T."/>
            <person name="Minagawa J."/>
            <person name="Obokata J."/>
            <person name="Shigenobu S."/>
        </authorList>
    </citation>
    <scope>NUCLEOTIDE SEQUENCE [LARGE SCALE GENOMIC DNA]</scope>
</reference>
<evidence type="ECO:0000313" key="2">
    <source>
        <dbReference type="EMBL" id="GFR66691.1"/>
    </source>
</evidence>
<dbReference type="Proteomes" id="UP000762676">
    <property type="component" value="Unassembled WGS sequence"/>
</dbReference>
<dbReference type="AlphaFoldDB" id="A0AAV4F0V5"/>
<organism evidence="2 3">
    <name type="scientific">Elysia marginata</name>
    <dbReference type="NCBI Taxonomy" id="1093978"/>
    <lineage>
        <taxon>Eukaryota</taxon>
        <taxon>Metazoa</taxon>
        <taxon>Spiralia</taxon>
        <taxon>Lophotrochozoa</taxon>
        <taxon>Mollusca</taxon>
        <taxon>Gastropoda</taxon>
        <taxon>Heterobranchia</taxon>
        <taxon>Euthyneura</taxon>
        <taxon>Panpulmonata</taxon>
        <taxon>Sacoglossa</taxon>
        <taxon>Placobranchoidea</taxon>
        <taxon>Plakobranchidae</taxon>
        <taxon>Elysia</taxon>
    </lineage>
</organism>
<dbReference type="GO" id="GO:0008237">
    <property type="term" value="F:metallopeptidase activity"/>
    <property type="evidence" value="ECO:0007669"/>
    <property type="project" value="InterPro"/>
</dbReference>
<dbReference type="GO" id="GO:0008270">
    <property type="term" value="F:zinc ion binding"/>
    <property type="evidence" value="ECO:0007669"/>
    <property type="project" value="InterPro"/>
</dbReference>
<accession>A0AAV4F0V5</accession>
<evidence type="ECO:0000259" key="1">
    <source>
        <dbReference type="Pfam" id="PF01433"/>
    </source>
</evidence>
<comment type="caution">
    <text evidence="2">The sequence shown here is derived from an EMBL/GenBank/DDBJ whole genome shotgun (WGS) entry which is preliminary data.</text>
</comment>
<feature type="domain" description="Peptidase M1 membrane alanine aminopeptidase" evidence="1">
    <location>
        <begin position="383"/>
        <end position="534"/>
    </location>
</feature>
<dbReference type="InterPro" id="IPR014782">
    <property type="entry name" value="Peptidase_M1_dom"/>
</dbReference>
<sequence length="630" mass="72476">MSSDNQPKGDPILNNQWEFDDFLYRRGNMYRTASGYPAENYFQNAAEYNIKAELNDQTHTISGHIDIVYTNNSPHKLDYLWLNVQQNSLRPDSRATLTIPMDGSRFDSNLTNGLEVSHVKAEVKTGGKNTDRFSVNDTRMKVLMPAPINARGGKATVKMDFQFKIPEKGKDRMGRVNTEKGVIYAIAQWFPKVAVYDDVVGWNIEPYLGAGEFYYDYGNFDVSITVPSGYVVVGSGTLKNPEKVLSKEAYNRFLKAQRSDETKYIVSPEEVGGTTYTKSSGKQTWHFSIKNSRDFAFATSKAFIWDGARINLPNGKTSFAQSVYPVESNTGNGWKRSTEYVKASIEHYSKKWFPYPYPSAINVAAEINGMEYPGVSFCHWKSKSSDLWGVTDHEFGHNWFPMIVGSNERRYPWMDEGFNTFINFYSTKNFNKGEYKTHLDKPGVINRWLKNPIRESISTYPDIVQNHNLGVTAYYKPALGLRILREYILGAERFDEAFRSYIKTWAFKHPQPTDFFNHIESVAGENLNWFWRGWFYSNDNIDMEVGDVLKTNKGYIITVNKLTEIPMPVKLQVEFADKSIQNLYLPVEVWQRGDTWKFLFKTEKTVRAVTIDPERILPDISMENNQKTLD</sequence>
<dbReference type="InterPro" id="IPR027268">
    <property type="entry name" value="Peptidase_M4/M1_CTD_sf"/>
</dbReference>
<dbReference type="SUPFAM" id="SSF55486">
    <property type="entry name" value="Metalloproteases ('zincins'), catalytic domain"/>
    <property type="match status" value="1"/>
</dbReference>
<name>A0AAV4F0V5_9GAST</name>
<evidence type="ECO:0000313" key="3">
    <source>
        <dbReference type="Proteomes" id="UP000762676"/>
    </source>
</evidence>
<dbReference type="Gene3D" id="1.10.390.10">
    <property type="entry name" value="Neutral Protease Domain 2"/>
    <property type="match status" value="1"/>
</dbReference>
<dbReference type="CDD" id="cd09604">
    <property type="entry name" value="M1_APN_like"/>
    <property type="match status" value="1"/>
</dbReference>
<keyword evidence="3" id="KW-1185">Reference proteome</keyword>
<gene>
    <name evidence="2" type="ORF">ElyMa_001976400</name>
</gene>
<dbReference type="EMBL" id="BMAT01004028">
    <property type="protein sequence ID" value="GFR66691.1"/>
    <property type="molecule type" value="Genomic_DNA"/>
</dbReference>